<dbReference type="PANTHER" id="PTHR40027:SF1">
    <property type="entry name" value="CELL DIVISION PROTEIN DIVIC"/>
    <property type="match status" value="1"/>
</dbReference>
<keyword evidence="3" id="KW-1185">Reference proteome</keyword>
<dbReference type="AlphaFoldDB" id="A0A1I3Z6F1"/>
<reference evidence="3" key="1">
    <citation type="submission" date="2016-10" db="EMBL/GenBank/DDBJ databases">
        <authorList>
            <person name="Varghese N."/>
            <person name="Submissions S."/>
        </authorList>
    </citation>
    <scope>NUCLEOTIDE SEQUENCE [LARGE SCALE GENOMIC DNA]</scope>
    <source>
        <strain evidence="3">DSM 16108</strain>
    </source>
</reference>
<evidence type="ECO:0000256" key="1">
    <source>
        <dbReference type="SAM" id="Phobius"/>
    </source>
</evidence>
<feature type="transmembrane region" description="Helical" evidence="1">
    <location>
        <begin position="38"/>
        <end position="57"/>
    </location>
</feature>
<dbReference type="EMBL" id="FOSJ01000029">
    <property type="protein sequence ID" value="SFK39251.1"/>
    <property type="molecule type" value="Genomic_DNA"/>
</dbReference>
<gene>
    <name evidence="2" type="ORF">SAMN04488569_102916</name>
</gene>
<sequence>MENKKQPVITKLNNQYIEEKTLESIRNRKRIKFIKRRTTLITICGLFFVSLLVTPLFNNYQQLQESTIEKAEAKEQLEALELHQEELDYYVGLLENEDYVLKLARSEYYLTKDDEIVFSFPEDKNPDFAEAANGQSEIDK</sequence>
<keyword evidence="1" id="KW-1133">Transmembrane helix</keyword>
<keyword evidence="2" id="KW-0131">Cell cycle</keyword>
<organism evidence="2 3">
    <name type="scientific">Marinilactibacillus piezotolerans</name>
    <dbReference type="NCBI Taxonomy" id="258723"/>
    <lineage>
        <taxon>Bacteria</taxon>
        <taxon>Bacillati</taxon>
        <taxon>Bacillota</taxon>
        <taxon>Bacilli</taxon>
        <taxon>Lactobacillales</taxon>
        <taxon>Carnobacteriaceae</taxon>
        <taxon>Marinilactibacillus</taxon>
    </lineage>
</organism>
<protein>
    <submittedName>
        <fullName evidence="2">Cell division protein DivIC</fullName>
    </submittedName>
</protein>
<dbReference type="Proteomes" id="UP000199589">
    <property type="component" value="Unassembled WGS sequence"/>
</dbReference>
<dbReference type="InterPro" id="IPR007060">
    <property type="entry name" value="FtsL/DivIC"/>
</dbReference>
<dbReference type="InterPro" id="IPR039076">
    <property type="entry name" value="DivIC"/>
</dbReference>
<dbReference type="GO" id="GO:0051301">
    <property type="term" value="P:cell division"/>
    <property type="evidence" value="ECO:0007669"/>
    <property type="project" value="UniProtKB-KW"/>
</dbReference>
<dbReference type="OrthoDB" id="2991180at2"/>
<keyword evidence="1" id="KW-0812">Transmembrane</keyword>
<dbReference type="Pfam" id="PF04977">
    <property type="entry name" value="DivIC"/>
    <property type="match status" value="1"/>
</dbReference>
<evidence type="ECO:0000313" key="3">
    <source>
        <dbReference type="Proteomes" id="UP000199589"/>
    </source>
</evidence>
<name>A0A1I3Z6F1_9LACT</name>
<accession>A0A1I3Z6F1</accession>
<dbReference type="STRING" id="258723.GCA_900169305_01115"/>
<proteinExistence type="predicted"/>
<keyword evidence="2" id="KW-0132">Cell division</keyword>
<evidence type="ECO:0000313" key="2">
    <source>
        <dbReference type="EMBL" id="SFK39251.1"/>
    </source>
</evidence>
<keyword evidence="1" id="KW-0472">Membrane</keyword>
<dbReference type="RefSeq" id="WP_091897946.1">
    <property type="nucleotide sequence ID" value="NZ_FOSJ01000029.1"/>
</dbReference>
<dbReference type="PANTHER" id="PTHR40027">
    <property type="entry name" value="CELL DIVISION PROTEIN DIVIC"/>
    <property type="match status" value="1"/>
</dbReference>